<dbReference type="PANTHER" id="PTHR24256">
    <property type="entry name" value="TRYPTASE-RELATED"/>
    <property type="match status" value="1"/>
</dbReference>
<evidence type="ECO:0000256" key="2">
    <source>
        <dbReference type="ARBA" id="ARBA00024195"/>
    </source>
</evidence>
<dbReference type="InterPro" id="IPR043504">
    <property type="entry name" value="Peptidase_S1_PA_chymotrypsin"/>
</dbReference>
<evidence type="ECO:0000313" key="5">
    <source>
        <dbReference type="Proteomes" id="UP001148838"/>
    </source>
</evidence>
<dbReference type="InterPro" id="IPR009003">
    <property type="entry name" value="Peptidase_S1_PA"/>
</dbReference>
<dbReference type="SUPFAM" id="SSF50494">
    <property type="entry name" value="Trypsin-like serine proteases"/>
    <property type="match status" value="1"/>
</dbReference>
<dbReference type="InterPro" id="IPR051487">
    <property type="entry name" value="Ser/Thr_Proteases_Immune/Dev"/>
</dbReference>
<reference evidence="4 5" key="1">
    <citation type="journal article" date="2022" name="Allergy">
        <title>Genome assembly and annotation of Periplaneta americana reveal a comprehensive cockroach allergen profile.</title>
        <authorList>
            <person name="Wang L."/>
            <person name="Xiong Q."/>
            <person name="Saelim N."/>
            <person name="Wang L."/>
            <person name="Nong W."/>
            <person name="Wan A.T."/>
            <person name="Shi M."/>
            <person name="Liu X."/>
            <person name="Cao Q."/>
            <person name="Hui J.H.L."/>
            <person name="Sookrung N."/>
            <person name="Leung T.F."/>
            <person name="Tungtrongchitr A."/>
            <person name="Tsui S.K.W."/>
        </authorList>
    </citation>
    <scope>NUCLEOTIDE SEQUENCE [LARGE SCALE GENOMIC DNA]</scope>
    <source>
        <strain evidence="4">PWHHKU_190912</strain>
    </source>
</reference>
<dbReference type="Gene3D" id="2.40.10.10">
    <property type="entry name" value="Trypsin-like serine proteases"/>
    <property type="match status" value="1"/>
</dbReference>
<evidence type="ECO:0000256" key="1">
    <source>
        <dbReference type="ARBA" id="ARBA00023157"/>
    </source>
</evidence>
<sequence>MLVCGRPNRLVTRLENGEFAQAHEFPWLAAIILNGTRLASGALINDRYVLTAFSPLAGLTPYQIKVTLGANDRCRLDTSSANVSVSDIIPLPNYDERTGAHDIALLKLTSPVTFNMNVNPICLPDTSEYYTTLDKIHYSVANSANASNEMRNLDEILQDMASVETDIEILVEKFEGAITAACNKSFRICKPSTKVKDHKPVPWWSQELTIMRKKTTAMRRRYQKAKSNGNERELRKQQYIQEKRRYESSIKRAKYESWRHYCNVTTSANP</sequence>
<keyword evidence="1" id="KW-1015">Disulfide bond</keyword>
<organism evidence="4 5">
    <name type="scientific">Periplaneta americana</name>
    <name type="common">American cockroach</name>
    <name type="synonym">Blatta americana</name>
    <dbReference type="NCBI Taxonomy" id="6978"/>
    <lineage>
        <taxon>Eukaryota</taxon>
        <taxon>Metazoa</taxon>
        <taxon>Ecdysozoa</taxon>
        <taxon>Arthropoda</taxon>
        <taxon>Hexapoda</taxon>
        <taxon>Insecta</taxon>
        <taxon>Pterygota</taxon>
        <taxon>Neoptera</taxon>
        <taxon>Polyneoptera</taxon>
        <taxon>Dictyoptera</taxon>
        <taxon>Blattodea</taxon>
        <taxon>Blattoidea</taxon>
        <taxon>Blattidae</taxon>
        <taxon>Blattinae</taxon>
        <taxon>Periplaneta</taxon>
    </lineage>
</organism>
<comment type="caution">
    <text evidence="4">The sequence shown here is derived from an EMBL/GenBank/DDBJ whole genome shotgun (WGS) entry which is preliminary data.</text>
</comment>
<protein>
    <recommendedName>
        <fullName evidence="3">Peptidase S1 domain-containing protein</fullName>
    </recommendedName>
</protein>
<name>A0ABQ8SYP3_PERAM</name>
<dbReference type="PROSITE" id="PS50240">
    <property type="entry name" value="TRYPSIN_DOM"/>
    <property type="match status" value="1"/>
</dbReference>
<accession>A0ABQ8SYP3</accession>
<dbReference type="EMBL" id="JAJSOF020000017">
    <property type="protein sequence ID" value="KAJ4439344.1"/>
    <property type="molecule type" value="Genomic_DNA"/>
</dbReference>
<proteinExistence type="inferred from homology"/>
<evidence type="ECO:0000259" key="3">
    <source>
        <dbReference type="PROSITE" id="PS50240"/>
    </source>
</evidence>
<keyword evidence="5" id="KW-1185">Reference proteome</keyword>
<dbReference type="SMART" id="SM00020">
    <property type="entry name" value="Tryp_SPc"/>
    <property type="match status" value="1"/>
</dbReference>
<comment type="similarity">
    <text evidence="2">Belongs to the peptidase S1 family. CLIP subfamily.</text>
</comment>
<dbReference type="Proteomes" id="UP001148838">
    <property type="component" value="Unassembled WGS sequence"/>
</dbReference>
<evidence type="ECO:0000313" key="4">
    <source>
        <dbReference type="EMBL" id="KAJ4439344.1"/>
    </source>
</evidence>
<gene>
    <name evidence="4" type="ORF">ANN_07466</name>
</gene>
<feature type="domain" description="Peptidase S1" evidence="3">
    <location>
        <begin position="14"/>
        <end position="128"/>
    </location>
</feature>
<dbReference type="Pfam" id="PF00089">
    <property type="entry name" value="Trypsin"/>
    <property type="match status" value="1"/>
</dbReference>
<dbReference type="InterPro" id="IPR001254">
    <property type="entry name" value="Trypsin_dom"/>
</dbReference>